<dbReference type="Proteomes" id="UP000305887">
    <property type="component" value="Unassembled WGS sequence"/>
</dbReference>
<dbReference type="AlphaFoldDB" id="A0A5C4N2I3"/>
<dbReference type="InterPro" id="IPR039424">
    <property type="entry name" value="SBP_5"/>
</dbReference>
<comment type="caution">
    <text evidence="5">The sequence shown here is derived from an EMBL/GenBank/DDBJ whole genome shotgun (WGS) entry which is preliminary data.</text>
</comment>
<dbReference type="CDD" id="cd08513">
    <property type="entry name" value="PBP2_thermophilic_Hb8_like"/>
    <property type="match status" value="1"/>
</dbReference>
<evidence type="ECO:0000256" key="2">
    <source>
        <dbReference type="ARBA" id="ARBA00005695"/>
    </source>
</evidence>
<dbReference type="OrthoDB" id="9803988at2"/>
<comment type="similarity">
    <text evidence="2">Belongs to the bacterial solute-binding protein 5 family.</text>
</comment>
<feature type="domain" description="Solute-binding protein family 5" evidence="4">
    <location>
        <begin position="73"/>
        <end position="475"/>
    </location>
</feature>
<evidence type="ECO:0000313" key="5">
    <source>
        <dbReference type="EMBL" id="TNC52917.1"/>
    </source>
</evidence>
<comment type="subcellular location">
    <subcellularLocation>
        <location evidence="1">Periplasm</location>
    </subcellularLocation>
</comment>
<reference evidence="5 6" key="1">
    <citation type="submission" date="2019-06" db="EMBL/GenBank/DDBJ databases">
        <title>YIM 131921 draft genome.</title>
        <authorList>
            <person name="Jiang L."/>
        </authorList>
    </citation>
    <scope>NUCLEOTIDE SEQUENCE [LARGE SCALE GENOMIC DNA]</scope>
    <source>
        <strain evidence="5 6">YIM 131921</strain>
    </source>
</reference>
<dbReference type="RefSeq" id="WP_139074782.1">
    <property type="nucleotide sequence ID" value="NZ_VDFU01000001.1"/>
</dbReference>
<organism evidence="5 6">
    <name type="scientific">Rubellimicrobium rubrum</name>
    <dbReference type="NCBI Taxonomy" id="2585369"/>
    <lineage>
        <taxon>Bacteria</taxon>
        <taxon>Pseudomonadati</taxon>
        <taxon>Pseudomonadota</taxon>
        <taxon>Alphaproteobacteria</taxon>
        <taxon>Rhodobacterales</taxon>
        <taxon>Roseobacteraceae</taxon>
        <taxon>Rubellimicrobium</taxon>
    </lineage>
</organism>
<gene>
    <name evidence="5" type="ORF">FHG66_01080</name>
</gene>
<proteinExistence type="inferred from homology"/>
<dbReference type="GO" id="GO:1904680">
    <property type="term" value="F:peptide transmembrane transporter activity"/>
    <property type="evidence" value="ECO:0007669"/>
    <property type="project" value="TreeGrafter"/>
</dbReference>
<keyword evidence="6" id="KW-1185">Reference proteome</keyword>
<dbReference type="PIRSF" id="PIRSF002741">
    <property type="entry name" value="MppA"/>
    <property type="match status" value="1"/>
</dbReference>
<evidence type="ECO:0000256" key="1">
    <source>
        <dbReference type="ARBA" id="ARBA00004418"/>
    </source>
</evidence>
<dbReference type="PANTHER" id="PTHR30290">
    <property type="entry name" value="PERIPLASMIC BINDING COMPONENT OF ABC TRANSPORTER"/>
    <property type="match status" value="1"/>
</dbReference>
<dbReference type="SUPFAM" id="SSF53850">
    <property type="entry name" value="Periplasmic binding protein-like II"/>
    <property type="match status" value="1"/>
</dbReference>
<dbReference type="GO" id="GO:0030288">
    <property type="term" value="C:outer membrane-bounded periplasmic space"/>
    <property type="evidence" value="ECO:0007669"/>
    <property type="project" value="UniProtKB-ARBA"/>
</dbReference>
<keyword evidence="3" id="KW-0732">Signal</keyword>
<evidence type="ECO:0000313" key="6">
    <source>
        <dbReference type="Proteomes" id="UP000305887"/>
    </source>
</evidence>
<dbReference type="Gene3D" id="3.40.190.10">
    <property type="entry name" value="Periplasmic binding protein-like II"/>
    <property type="match status" value="1"/>
</dbReference>
<sequence>MRVKTALLGVASLAFASQAMAQSTTRGEDGNLNILFWQAVSILNPYLSGGTKDVEASALVLEPLARYDENATLIPWLAEEIPSLENGGVAEDLTSITWTLKEGIVWADGSPVTANDVVFTWQYCTAEGMGCAQEGKFEGVTNVEAVDDRTVRITFGAPTPFPWVAFVGGQSPIIQAAQFADCLGAAAAQCTEANTKPIGTGPFQVTEFLPNDVISFEANPNYRDPAKPAFATVTFKGGGDAAAAARAVLETGEFDYGWNLLLAPDVLASMEAAGQGQIVSAFGTNVERIEVNLTNPSPDLPEGERSTVAHPHPFLTIPEVREALSLAIDRQTLVDVGYGETGRPTCNLVPAPEIYKSDDAECAAAYDPERAMQLLEQAGFTDTDGDGVRENADGLRLSMLYQTSTNRVRQDFQALIKEWWEEIGFEVELRNVDAAVYFGGDPASPDTIEKFYADVEMYANTFEGTDPTSYLAAYTCDKIPSPENNWQGQNMNRVCDPAYEEMLAQFQGTADQEERSRLAKALNSYLTIENHIIIGLVDRGRVSAHSNTLGGVRLNTWDAELWNIADWHRLDN</sequence>
<dbReference type="InterPro" id="IPR030678">
    <property type="entry name" value="Peptide/Ni-bd"/>
</dbReference>
<dbReference type="PANTHER" id="PTHR30290:SF65">
    <property type="entry name" value="MONOACYL PHOSPHATIDYLINOSITOL TETRAMANNOSIDE-BINDING PROTEIN LPQW-RELATED"/>
    <property type="match status" value="1"/>
</dbReference>
<feature type="chain" id="PRO_5023057098" evidence="3">
    <location>
        <begin position="22"/>
        <end position="572"/>
    </location>
</feature>
<dbReference type="Gene3D" id="3.10.105.10">
    <property type="entry name" value="Dipeptide-binding Protein, Domain 3"/>
    <property type="match status" value="1"/>
</dbReference>
<dbReference type="GO" id="GO:0043190">
    <property type="term" value="C:ATP-binding cassette (ABC) transporter complex"/>
    <property type="evidence" value="ECO:0007669"/>
    <property type="project" value="InterPro"/>
</dbReference>
<evidence type="ECO:0000256" key="3">
    <source>
        <dbReference type="SAM" id="SignalP"/>
    </source>
</evidence>
<protein>
    <submittedName>
        <fullName evidence="5">Peptide ABC transporter substrate-binding protein</fullName>
    </submittedName>
</protein>
<evidence type="ECO:0000259" key="4">
    <source>
        <dbReference type="Pfam" id="PF00496"/>
    </source>
</evidence>
<feature type="signal peptide" evidence="3">
    <location>
        <begin position="1"/>
        <end position="21"/>
    </location>
</feature>
<dbReference type="EMBL" id="VDFU01000001">
    <property type="protein sequence ID" value="TNC52917.1"/>
    <property type="molecule type" value="Genomic_DNA"/>
</dbReference>
<name>A0A5C4N2I3_9RHOB</name>
<dbReference type="GO" id="GO:0015833">
    <property type="term" value="P:peptide transport"/>
    <property type="evidence" value="ECO:0007669"/>
    <property type="project" value="TreeGrafter"/>
</dbReference>
<dbReference type="InterPro" id="IPR000914">
    <property type="entry name" value="SBP_5_dom"/>
</dbReference>
<dbReference type="Pfam" id="PF00496">
    <property type="entry name" value="SBP_bac_5"/>
    <property type="match status" value="1"/>
</dbReference>
<accession>A0A5C4N2I3</accession>